<dbReference type="InterPro" id="IPR051783">
    <property type="entry name" value="NAD(P)-dependent_oxidoreduct"/>
</dbReference>
<sequence>MNLVTGGAGFIGRHLVRQLVDAQEPVRVLDLSSPVEGDLTGVEWHVGDIRDRSAVRRAVEGCRRVYHLAANPNLWTRRRRDFDAVNHQGTVHVLREAVDAGCERVLHTSTESILTSRRFDGGAVEDLTLRREDMVGPYCLSKFQAEEAAMTLAREGAPVVIVNPTLPIGPGDYGLSPPTRMTVAACRGALPAYLDCQFNMIDVRDIATGLRLAMEKALPGRRYLLGAHNVTLAEWLRMVGERAGRKPPTRRVPYWLALGVAHASEWWADWISGRMPQATITGVKLTRYVMHFDPSRSLAELALSPRPLADSLKDAVCWYRRMGWI</sequence>
<evidence type="ECO:0000313" key="3">
    <source>
        <dbReference type="Proteomes" id="UP000317093"/>
    </source>
</evidence>
<dbReference type="GO" id="GO:0005737">
    <property type="term" value="C:cytoplasm"/>
    <property type="evidence" value="ECO:0007669"/>
    <property type="project" value="TreeGrafter"/>
</dbReference>
<evidence type="ECO:0000313" key="2">
    <source>
        <dbReference type="EMBL" id="QDU60152.1"/>
    </source>
</evidence>
<dbReference type="InterPro" id="IPR001509">
    <property type="entry name" value="Epimerase_deHydtase"/>
</dbReference>
<dbReference type="PANTHER" id="PTHR48079:SF6">
    <property type="entry name" value="NAD(P)-BINDING DOMAIN-CONTAINING PROTEIN-RELATED"/>
    <property type="match status" value="1"/>
</dbReference>
<dbReference type="GO" id="GO:0016853">
    <property type="term" value="F:isomerase activity"/>
    <property type="evidence" value="ECO:0007669"/>
    <property type="project" value="UniProtKB-KW"/>
</dbReference>
<organism evidence="2 3">
    <name type="scientific">Kolteria novifilia</name>
    <dbReference type="NCBI Taxonomy" id="2527975"/>
    <lineage>
        <taxon>Bacteria</taxon>
        <taxon>Pseudomonadati</taxon>
        <taxon>Planctomycetota</taxon>
        <taxon>Planctomycetia</taxon>
        <taxon>Kolteriales</taxon>
        <taxon>Kolteriaceae</taxon>
        <taxon>Kolteria</taxon>
    </lineage>
</organism>
<dbReference type="InterPro" id="IPR036291">
    <property type="entry name" value="NAD(P)-bd_dom_sf"/>
</dbReference>
<dbReference type="EMBL" id="CP036279">
    <property type="protein sequence ID" value="QDU60152.1"/>
    <property type="molecule type" value="Genomic_DNA"/>
</dbReference>
<feature type="domain" description="NAD-dependent epimerase/dehydratase" evidence="1">
    <location>
        <begin position="3"/>
        <end position="226"/>
    </location>
</feature>
<keyword evidence="2" id="KW-0413">Isomerase</keyword>
<keyword evidence="3" id="KW-1185">Reference proteome</keyword>
<dbReference type="RefSeq" id="WP_145255548.1">
    <property type="nucleotide sequence ID" value="NZ_CP036279.1"/>
</dbReference>
<dbReference type="AlphaFoldDB" id="A0A518AZL6"/>
<reference evidence="2 3" key="1">
    <citation type="submission" date="2019-02" db="EMBL/GenBank/DDBJ databases">
        <title>Deep-cultivation of Planctomycetes and their phenomic and genomic characterization uncovers novel biology.</title>
        <authorList>
            <person name="Wiegand S."/>
            <person name="Jogler M."/>
            <person name="Boedeker C."/>
            <person name="Pinto D."/>
            <person name="Vollmers J."/>
            <person name="Rivas-Marin E."/>
            <person name="Kohn T."/>
            <person name="Peeters S.H."/>
            <person name="Heuer A."/>
            <person name="Rast P."/>
            <person name="Oberbeckmann S."/>
            <person name="Bunk B."/>
            <person name="Jeske O."/>
            <person name="Meyerdierks A."/>
            <person name="Storesund J.E."/>
            <person name="Kallscheuer N."/>
            <person name="Luecker S."/>
            <person name="Lage O.M."/>
            <person name="Pohl T."/>
            <person name="Merkel B.J."/>
            <person name="Hornburger P."/>
            <person name="Mueller R.-W."/>
            <person name="Bruemmer F."/>
            <person name="Labrenz M."/>
            <person name="Spormann A.M."/>
            <person name="Op den Camp H."/>
            <person name="Overmann J."/>
            <person name="Amann R."/>
            <person name="Jetten M.S.M."/>
            <person name="Mascher T."/>
            <person name="Medema M.H."/>
            <person name="Devos D.P."/>
            <person name="Kaster A.-K."/>
            <person name="Ovreas L."/>
            <person name="Rohde M."/>
            <person name="Galperin M.Y."/>
            <person name="Jogler C."/>
        </authorList>
    </citation>
    <scope>NUCLEOTIDE SEQUENCE [LARGE SCALE GENOMIC DNA]</scope>
    <source>
        <strain evidence="2 3">Pan216</strain>
    </source>
</reference>
<dbReference type="PANTHER" id="PTHR48079">
    <property type="entry name" value="PROTEIN YEEZ"/>
    <property type="match status" value="1"/>
</dbReference>
<dbReference type="Proteomes" id="UP000317093">
    <property type="component" value="Chromosome"/>
</dbReference>
<evidence type="ECO:0000259" key="1">
    <source>
        <dbReference type="Pfam" id="PF01370"/>
    </source>
</evidence>
<protein>
    <submittedName>
        <fullName evidence="2">3 beta-hydroxysteroid dehydrogenase/Delta 5--&gt;4-isomerase</fullName>
    </submittedName>
</protein>
<name>A0A518AZL6_9BACT</name>
<proteinExistence type="predicted"/>
<dbReference type="Gene3D" id="3.40.50.720">
    <property type="entry name" value="NAD(P)-binding Rossmann-like Domain"/>
    <property type="match status" value="1"/>
</dbReference>
<dbReference type="SUPFAM" id="SSF51735">
    <property type="entry name" value="NAD(P)-binding Rossmann-fold domains"/>
    <property type="match status" value="1"/>
</dbReference>
<gene>
    <name evidence="2" type="ORF">Pan216_09890</name>
</gene>
<dbReference type="OrthoDB" id="9811743at2"/>
<dbReference type="KEGG" id="knv:Pan216_09890"/>
<accession>A0A518AZL6</accession>
<dbReference type="Pfam" id="PF01370">
    <property type="entry name" value="Epimerase"/>
    <property type="match status" value="1"/>
</dbReference>
<dbReference type="GO" id="GO:0004029">
    <property type="term" value="F:aldehyde dehydrogenase (NAD+) activity"/>
    <property type="evidence" value="ECO:0007669"/>
    <property type="project" value="TreeGrafter"/>
</dbReference>